<dbReference type="SMART" id="SM00849">
    <property type="entry name" value="Lactamase_B"/>
    <property type="match status" value="1"/>
</dbReference>
<dbReference type="InterPro" id="IPR036866">
    <property type="entry name" value="RibonucZ/Hydroxyglut_hydro"/>
</dbReference>
<protein>
    <submittedName>
        <fullName evidence="4">Ribonuclease Z</fullName>
    </submittedName>
</protein>
<evidence type="ECO:0000259" key="3">
    <source>
        <dbReference type="SMART" id="SM00849"/>
    </source>
</evidence>
<evidence type="ECO:0000256" key="2">
    <source>
        <dbReference type="SAM" id="SignalP"/>
    </source>
</evidence>
<name>A0A375BXW0_9BURK</name>
<dbReference type="Pfam" id="PF12706">
    <property type="entry name" value="Lactamase_B_2"/>
    <property type="match status" value="1"/>
</dbReference>
<reference evidence="4" key="1">
    <citation type="submission" date="2018-01" db="EMBL/GenBank/DDBJ databases">
        <authorList>
            <person name="Clerissi C."/>
        </authorList>
    </citation>
    <scope>NUCLEOTIDE SEQUENCE</scope>
    <source>
        <strain evidence="4">Cupriavidus sp. LMG 19464</strain>
    </source>
</reference>
<keyword evidence="2" id="KW-0732">Signal</keyword>
<feature type="chain" id="PRO_5016698318" evidence="2">
    <location>
        <begin position="23"/>
        <end position="338"/>
    </location>
</feature>
<sequence length="338" mass="35919">MKPSRLLSMLTGIVLTCAAALAAAAPAPTANPGGATSADRADHFRVTLLGTGTPVPSPTRAGYSTLVEAGGQKLVFDFGRNVSVRLWQLRIPLGSIDAHFLTHFHSDHLVGLPDLWLTGWLRPPYGRRDQPMALYGPAGTRALADGLRQAFAADIAIRHKDEGSALAGITIAAHDVAPGVVYEKDGVRVTAFENDHGDNIRPSYGYRIDYRGRVVVLSGDTRFSPAVVAQARNADVLVHCVTLIPDALLASNPAYRAIYDHLSSPEDAARVFQAAAPKLAVFSHIGLNGDATVGQIIERVRKTYAGELLVGEDLTRVEIGLDGGAGKPGSIAVWQEKP</sequence>
<evidence type="ECO:0000313" key="4">
    <source>
        <dbReference type="EMBL" id="SOY57826.1"/>
    </source>
</evidence>
<feature type="domain" description="Metallo-beta-lactamase" evidence="3">
    <location>
        <begin position="61"/>
        <end position="261"/>
    </location>
</feature>
<keyword evidence="1" id="KW-0378">Hydrolase</keyword>
<comment type="caution">
    <text evidence="4">The sequence shown here is derived from an EMBL/GenBank/DDBJ whole genome shotgun (WGS) entry which is preliminary data.</text>
</comment>
<feature type="signal peptide" evidence="2">
    <location>
        <begin position="1"/>
        <end position="22"/>
    </location>
</feature>
<dbReference type="EMBL" id="OFSQ01000029">
    <property type="protein sequence ID" value="SOY57826.1"/>
    <property type="molecule type" value="Genomic_DNA"/>
</dbReference>
<dbReference type="AlphaFoldDB" id="A0A375BXW0"/>
<proteinExistence type="predicted"/>
<organism evidence="4">
    <name type="scientific">Cupriavidus taiwanensis</name>
    <dbReference type="NCBI Taxonomy" id="164546"/>
    <lineage>
        <taxon>Bacteria</taxon>
        <taxon>Pseudomonadati</taxon>
        <taxon>Pseudomonadota</taxon>
        <taxon>Betaproteobacteria</taxon>
        <taxon>Burkholderiales</taxon>
        <taxon>Burkholderiaceae</taxon>
        <taxon>Cupriavidus</taxon>
    </lineage>
</organism>
<accession>A0A375BXW0</accession>
<gene>
    <name evidence="4" type="ORF">CBM2587_B10197</name>
</gene>
<dbReference type="CDD" id="cd07719">
    <property type="entry name" value="arylsulfatase_AtsA-like_MBL-fold"/>
    <property type="match status" value="1"/>
</dbReference>
<dbReference type="PANTHER" id="PTHR46018">
    <property type="entry name" value="ZINC PHOSPHODIESTERASE ELAC PROTEIN 1"/>
    <property type="match status" value="1"/>
</dbReference>
<evidence type="ECO:0000256" key="1">
    <source>
        <dbReference type="ARBA" id="ARBA00022801"/>
    </source>
</evidence>
<dbReference type="PANTHER" id="PTHR46018:SF2">
    <property type="entry name" value="ZINC PHOSPHODIESTERASE ELAC PROTEIN 1"/>
    <property type="match status" value="1"/>
</dbReference>
<dbReference type="SUPFAM" id="SSF56281">
    <property type="entry name" value="Metallo-hydrolase/oxidoreductase"/>
    <property type="match status" value="1"/>
</dbReference>
<dbReference type="GO" id="GO:0042781">
    <property type="term" value="F:3'-tRNA processing endoribonuclease activity"/>
    <property type="evidence" value="ECO:0007669"/>
    <property type="project" value="TreeGrafter"/>
</dbReference>
<dbReference type="InterPro" id="IPR044094">
    <property type="entry name" value="AtsA-like_MBL-fold"/>
</dbReference>
<dbReference type="Gene3D" id="3.60.15.10">
    <property type="entry name" value="Ribonuclease Z/Hydroxyacylglutathione hydrolase-like"/>
    <property type="match status" value="1"/>
</dbReference>
<dbReference type="Proteomes" id="UP000256780">
    <property type="component" value="Chromosome CBM2587_b"/>
</dbReference>
<dbReference type="InterPro" id="IPR001279">
    <property type="entry name" value="Metallo-B-lactamas"/>
</dbReference>
<dbReference type="RefSeq" id="WP_232346647.1">
    <property type="nucleotide sequence ID" value="NZ_LT976854.1"/>
</dbReference>